<keyword evidence="2" id="KW-0255">Endonuclease</keyword>
<keyword evidence="3" id="KW-1185">Reference proteome</keyword>
<feature type="domain" description="HNH endonuclease 5" evidence="1">
    <location>
        <begin position="5"/>
        <end position="53"/>
    </location>
</feature>
<evidence type="ECO:0000259" key="1">
    <source>
        <dbReference type="Pfam" id="PF14279"/>
    </source>
</evidence>
<evidence type="ECO:0000313" key="3">
    <source>
        <dbReference type="Proteomes" id="UP000198675"/>
    </source>
</evidence>
<reference evidence="3" key="1">
    <citation type="submission" date="2016-10" db="EMBL/GenBank/DDBJ databases">
        <authorList>
            <person name="Varghese N."/>
            <person name="Submissions S."/>
        </authorList>
    </citation>
    <scope>NUCLEOTIDE SEQUENCE [LARGE SCALE GENOMIC DNA]</scope>
    <source>
        <strain evidence="3">KCTC 32246</strain>
    </source>
</reference>
<proteinExistence type="predicted"/>
<organism evidence="2 3">
    <name type="scientific">Pseudomonas sihuiensis</name>
    <dbReference type="NCBI Taxonomy" id="1274359"/>
    <lineage>
        <taxon>Bacteria</taxon>
        <taxon>Pseudomonadati</taxon>
        <taxon>Pseudomonadota</taxon>
        <taxon>Gammaproteobacteria</taxon>
        <taxon>Pseudomonadales</taxon>
        <taxon>Pseudomonadaceae</taxon>
        <taxon>Pseudomonas</taxon>
    </lineage>
</organism>
<dbReference type="AlphaFoldDB" id="A0A1H2L7I3"/>
<accession>A0A1H2L7I3</accession>
<name>A0A1H2L7I3_9PSED</name>
<sequence>MSDTCILCLESSEPLTEEHIFPEAAGGSISKYLLCKTCNNKLGHWVDAPYVDQKLIQLARAAYKVQGKTGKIPQPFSDTYTIDDSEYELKIKLDSNFAPRVVPQAPRVWITESGEIGLSLSRDARDMKEIPKVIRTTLSRFFKSEEGMQLGWSEEEKERAIQRSVEGAKKVRPKSEQIQSSLGGSWMIDLKALFVEHVKVIYEICCFEFGNDFRDSASGQRLRTFLLARCTDVPEPWEWLEVAKYLNVAPQLPPGLDGFVKHLTNNNQQTYHVAVVTPTGVVCSMLGMGAVFHTKDLEGISAASDVAKVYLSSINGGKSGIFTLGELLGHANEF</sequence>
<dbReference type="Proteomes" id="UP000198675">
    <property type="component" value="Chromosome I"/>
</dbReference>
<dbReference type="Pfam" id="PF14279">
    <property type="entry name" value="HNH_5"/>
    <property type="match status" value="1"/>
</dbReference>
<dbReference type="EMBL" id="LT629797">
    <property type="protein sequence ID" value="SDU76685.1"/>
    <property type="molecule type" value="Genomic_DNA"/>
</dbReference>
<keyword evidence="2" id="KW-0540">Nuclease</keyword>
<keyword evidence="2" id="KW-0378">Hydrolase</keyword>
<gene>
    <name evidence="2" type="ORF">SAMN05216363_0439</name>
</gene>
<dbReference type="InterPro" id="IPR029471">
    <property type="entry name" value="HNH_5"/>
</dbReference>
<dbReference type="GO" id="GO:0004519">
    <property type="term" value="F:endonuclease activity"/>
    <property type="evidence" value="ECO:0007669"/>
    <property type="project" value="UniProtKB-KW"/>
</dbReference>
<evidence type="ECO:0000313" key="2">
    <source>
        <dbReference type="EMBL" id="SDU76685.1"/>
    </source>
</evidence>
<protein>
    <submittedName>
        <fullName evidence="2">HNH endonuclease</fullName>
    </submittedName>
</protein>